<proteinExistence type="predicted"/>
<organism evidence="3 4">
    <name type="scientific">Corchorus olitorius</name>
    <dbReference type="NCBI Taxonomy" id="93759"/>
    <lineage>
        <taxon>Eukaryota</taxon>
        <taxon>Viridiplantae</taxon>
        <taxon>Streptophyta</taxon>
        <taxon>Embryophyta</taxon>
        <taxon>Tracheophyta</taxon>
        <taxon>Spermatophyta</taxon>
        <taxon>Magnoliopsida</taxon>
        <taxon>eudicotyledons</taxon>
        <taxon>Gunneridae</taxon>
        <taxon>Pentapetalae</taxon>
        <taxon>rosids</taxon>
        <taxon>malvids</taxon>
        <taxon>Malvales</taxon>
        <taxon>Malvaceae</taxon>
        <taxon>Grewioideae</taxon>
        <taxon>Apeibeae</taxon>
        <taxon>Corchorus</taxon>
    </lineage>
</organism>
<comment type="caution">
    <text evidence="3">The sequence shown here is derived from an EMBL/GenBank/DDBJ whole genome shotgun (WGS) entry which is preliminary data.</text>
</comment>
<dbReference type="GO" id="GO:0005634">
    <property type="term" value="C:nucleus"/>
    <property type="evidence" value="ECO:0007669"/>
    <property type="project" value="TreeGrafter"/>
</dbReference>
<protein>
    <submittedName>
        <fullName evidence="3">Midasin-like protein</fullName>
    </submittedName>
</protein>
<evidence type="ECO:0000256" key="2">
    <source>
        <dbReference type="ARBA" id="ARBA00022840"/>
    </source>
</evidence>
<evidence type="ECO:0000256" key="1">
    <source>
        <dbReference type="ARBA" id="ARBA00022741"/>
    </source>
</evidence>
<evidence type="ECO:0000313" key="4">
    <source>
        <dbReference type="Proteomes" id="UP000187203"/>
    </source>
</evidence>
<dbReference type="GO" id="GO:0030687">
    <property type="term" value="C:preribosome, large subunit precursor"/>
    <property type="evidence" value="ECO:0007669"/>
    <property type="project" value="TreeGrafter"/>
</dbReference>
<dbReference type="GO" id="GO:0000027">
    <property type="term" value="P:ribosomal large subunit assembly"/>
    <property type="evidence" value="ECO:0007669"/>
    <property type="project" value="TreeGrafter"/>
</dbReference>
<reference evidence="4" key="1">
    <citation type="submission" date="2013-09" db="EMBL/GenBank/DDBJ databases">
        <title>Corchorus olitorius genome sequencing.</title>
        <authorList>
            <person name="Alam M."/>
            <person name="Haque M.S."/>
            <person name="Islam M.S."/>
            <person name="Emdad E.M."/>
            <person name="Islam M.M."/>
            <person name="Ahmed B."/>
            <person name="Halim A."/>
            <person name="Hossen Q.M.M."/>
            <person name="Hossain M.Z."/>
            <person name="Ahmed R."/>
            <person name="Khan M.M."/>
            <person name="Islam R."/>
            <person name="Rashid M.M."/>
            <person name="Khan S.A."/>
            <person name="Rahman M.S."/>
            <person name="Alam M."/>
            <person name="Yahiya A.S."/>
            <person name="Khan M.S."/>
            <person name="Azam M.S."/>
            <person name="Haque T."/>
            <person name="Lashkar M.Z.H."/>
            <person name="Akhand A.I."/>
            <person name="Morshed G."/>
            <person name="Roy S."/>
            <person name="Uddin K.S."/>
            <person name="Rabeya T."/>
            <person name="Hossain A.S."/>
            <person name="Chowdhury A."/>
            <person name="Snigdha A.R."/>
            <person name="Mortoza M.S."/>
            <person name="Matin S.A."/>
            <person name="Hoque S.M.E."/>
            <person name="Islam M.K."/>
            <person name="Roy D.K."/>
            <person name="Haider R."/>
            <person name="Moosa M.M."/>
            <person name="Elias S.M."/>
            <person name="Hasan A.M."/>
            <person name="Jahan S."/>
            <person name="Shafiuddin M."/>
            <person name="Mahmood N."/>
            <person name="Shommy N.S."/>
        </authorList>
    </citation>
    <scope>NUCLEOTIDE SEQUENCE [LARGE SCALE GENOMIC DNA]</scope>
    <source>
        <strain evidence="4">cv. O-4</strain>
    </source>
</reference>
<dbReference type="EMBL" id="AWUE01019349">
    <property type="protein sequence ID" value="OMO74201.1"/>
    <property type="molecule type" value="Genomic_DNA"/>
</dbReference>
<dbReference type="OrthoDB" id="5186at2759"/>
<accession>A0A1R3HVG4</accession>
<gene>
    <name evidence="3" type="ORF">COLO4_26664</name>
</gene>
<sequence>MAKMVELLTTLMQHVITLLNEWEDHPGLQKVLNVIEILLAIPLSTPLAKAPSGLQFLLNTMQMLQENGSKFSLSGMYFG</sequence>
<dbReference type="PANTHER" id="PTHR48103">
    <property type="entry name" value="MIDASIN-RELATED"/>
    <property type="match status" value="1"/>
</dbReference>
<dbReference type="GO" id="GO:0005524">
    <property type="term" value="F:ATP binding"/>
    <property type="evidence" value="ECO:0007669"/>
    <property type="project" value="UniProtKB-KW"/>
</dbReference>
<dbReference type="Proteomes" id="UP000187203">
    <property type="component" value="Unassembled WGS sequence"/>
</dbReference>
<dbReference type="GO" id="GO:0000055">
    <property type="term" value="P:ribosomal large subunit export from nucleus"/>
    <property type="evidence" value="ECO:0007669"/>
    <property type="project" value="TreeGrafter"/>
</dbReference>
<dbReference type="STRING" id="93759.A0A1R3HVG4"/>
<keyword evidence="2" id="KW-0067">ATP-binding</keyword>
<evidence type="ECO:0000313" key="3">
    <source>
        <dbReference type="EMBL" id="OMO74201.1"/>
    </source>
</evidence>
<keyword evidence="4" id="KW-1185">Reference proteome</keyword>
<name>A0A1R3HVG4_9ROSI</name>
<dbReference type="AlphaFoldDB" id="A0A1R3HVG4"/>
<dbReference type="PANTHER" id="PTHR48103:SF2">
    <property type="entry name" value="MIDASIN"/>
    <property type="match status" value="1"/>
</dbReference>
<keyword evidence="1" id="KW-0547">Nucleotide-binding</keyword>